<evidence type="ECO:0000313" key="2">
    <source>
        <dbReference type="Proteomes" id="UP000217895"/>
    </source>
</evidence>
<dbReference type="Gene3D" id="3.40.50.1010">
    <property type="entry name" value="5'-nuclease"/>
    <property type="match status" value="1"/>
</dbReference>
<evidence type="ECO:0008006" key="3">
    <source>
        <dbReference type="Google" id="ProtNLM"/>
    </source>
</evidence>
<dbReference type="AlphaFoldDB" id="A0A1Z4JDI3"/>
<dbReference type="EMBL" id="AP018203">
    <property type="protein sequence ID" value="BAY54796.1"/>
    <property type="molecule type" value="Genomic_DNA"/>
</dbReference>
<sequence length="45" mass="5097">MSRWILDTEHVSLALQEHPLITGRIQQYDTAVVTTVITAQELFNG</sequence>
<reference evidence="1 2" key="1">
    <citation type="submission" date="2017-06" db="EMBL/GenBank/DDBJ databases">
        <title>Genome sequencing of cyanobaciteial culture collection at National Institute for Environmental Studies (NIES).</title>
        <authorList>
            <person name="Hirose Y."/>
            <person name="Shimura Y."/>
            <person name="Fujisawa T."/>
            <person name="Nakamura Y."/>
            <person name="Kawachi M."/>
        </authorList>
    </citation>
    <scope>NUCLEOTIDE SEQUENCE [LARGE SCALE GENOMIC DNA]</scope>
    <source>
        <strain evidence="1 2">NIES-2135</strain>
    </source>
</reference>
<proteinExistence type="predicted"/>
<gene>
    <name evidence="1" type="ORF">NIES2135_16140</name>
</gene>
<evidence type="ECO:0000313" key="1">
    <source>
        <dbReference type="EMBL" id="BAY54796.1"/>
    </source>
</evidence>
<protein>
    <recommendedName>
        <fullName evidence="3">Type II toxin-antitoxin system VapC family toxin</fullName>
    </recommendedName>
</protein>
<accession>A0A1Z4JDI3</accession>
<name>A0A1Z4JDI3_LEPBY</name>
<organism evidence="1 2">
    <name type="scientific">Leptolyngbya boryana NIES-2135</name>
    <dbReference type="NCBI Taxonomy" id="1973484"/>
    <lineage>
        <taxon>Bacteria</taxon>
        <taxon>Bacillati</taxon>
        <taxon>Cyanobacteriota</taxon>
        <taxon>Cyanophyceae</taxon>
        <taxon>Leptolyngbyales</taxon>
        <taxon>Leptolyngbyaceae</taxon>
        <taxon>Leptolyngbya group</taxon>
        <taxon>Leptolyngbya</taxon>
    </lineage>
</organism>
<keyword evidence="2" id="KW-1185">Reference proteome</keyword>
<dbReference type="Proteomes" id="UP000217895">
    <property type="component" value="Chromosome"/>
</dbReference>